<feature type="compositionally biased region" description="Pro residues" evidence="1">
    <location>
        <begin position="39"/>
        <end position="49"/>
    </location>
</feature>
<comment type="caution">
    <text evidence="2">The sequence shown here is derived from an EMBL/GenBank/DDBJ whole genome shotgun (WGS) entry which is preliminary data.</text>
</comment>
<gene>
    <name evidence="2" type="ORF">BI344_17295</name>
</gene>
<evidence type="ECO:0000313" key="2">
    <source>
        <dbReference type="EMBL" id="OHX19633.1"/>
    </source>
</evidence>
<dbReference type="EMBL" id="MKCT01000030">
    <property type="protein sequence ID" value="OHX19633.1"/>
    <property type="molecule type" value="Genomic_DNA"/>
</dbReference>
<protein>
    <submittedName>
        <fullName evidence="2">Uncharacterized protein</fullName>
    </submittedName>
</protein>
<sequence>MHEEHNISISSVSNSNSWISQLSQLNSTSLSGSADGVGMPPPPPGPPPGGGLMSAIGQPLEQIGVGSSSDTSSSSASTASSSDSADDSALSTSSSQDPQQALAAFMQNLMAALQQSFQSLVPALGGSSSGNATLRGFLQALENTVPGGSSSTGNVVSASA</sequence>
<feature type="region of interest" description="Disordered" evidence="1">
    <location>
        <begin position="23"/>
        <end position="98"/>
    </location>
</feature>
<evidence type="ECO:0000256" key="1">
    <source>
        <dbReference type="SAM" id="MobiDB-lite"/>
    </source>
</evidence>
<organism evidence="2 3">
    <name type="scientific">Chromobacterium sphagni</name>
    <dbReference type="NCBI Taxonomy" id="1903179"/>
    <lineage>
        <taxon>Bacteria</taxon>
        <taxon>Pseudomonadati</taxon>
        <taxon>Pseudomonadota</taxon>
        <taxon>Betaproteobacteria</taxon>
        <taxon>Neisseriales</taxon>
        <taxon>Chromobacteriaceae</taxon>
        <taxon>Chromobacterium</taxon>
    </lineage>
</organism>
<proteinExistence type="predicted"/>
<feature type="compositionally biased region" description="Low complexity" evidence="1">
    <location>
        <begin position="67"/>
        <end position="95"/>
    </location>
</feature>
<dbReference type="RefSeq" id="WP_071113371.1">
    <property type="nucleotide sequence ID" value="NZ_MKCT01000030.1"/>
</dbReference>
<reference evidence="2 3" key="1">
    <citation type="submission" date="2016-09" db="EMBL/GenBank/DDBJ databases">
        <title>Chromobacterium muskegensis sp. nov., an insecticidal bacterium isolated from Sphagnum bogs.</title>
        <authorList>
            <person name="Sparks M.E."/>
            <person name="Blackburn M.B."/>
            <person name="Gundersen-Rindal D.E."/>
            <person name="Mitchell A."/>
            <person name="Farrar R."/>
            <person name="Kuhar D."/>
        </authorList>
    </citation>
    <scope>NUCLEOTIDE SEQUENCE [LARGE SCALE GENOMIC DNA]</scope>
    <source>
        <strain evidence="2 3">14B-1</strain>
    </source>
</reference>
<accession>A0ABX3CBU7</accession>
<feature type="compositionally biased region" description="Low complexity" evidence="1">
    <location>
        <begin position="23"/>
        <end position="33"/>
    </location>
</feature>
<name>A0ABX3CBU7_9NEIS</name>
<dbReference type="Proteomes" id="UP000180280">
    <property type="component" value="Unassembled WGS sequence"/>
</dbReference>
<keyword evidence="3" id="KW-1185">Reference proteome</keyword>
<evidence type="ECO:0000313" key="3">
    <source>
        <dbReference type="Proteomes" id="UP000180280"/>
    </source>
</evidence>